<feature type="transmembrane region" description="Helical" evidence="1">
    <location>
        <begin position="58"/>
        <end position="77"/>
    </location>
</feature>
<keyword evidence="1" id="KW-0472">Membrane</keyword>
<gene>
    <name evidence="2" type="ORF">KM029_16530</name>
</gene>
<keyword evidence="1" id="KW-1133">Transmembrane helix</keyword>
<reference evidence="2 3" key="1">
    <citation type="submission" date="2021-05" db="EMBL/GenBank/DDBJ databases">
        <title>Comparative genomic studies on the polysaccharide-degrading batcterial strains of the Flammeovirga genus.</title>
        <authorList>
            <person name="Zewei F."/>
            <person name="Zheng Z."/>
            <person name="Yu L."/>
            <person name="Ruyue G."/>
            <person name="Yanhong M."/>
            <person name="Yuanyuan C."/>
            <person name="Jingyan G."/>
            <person name="Wenjun H."/>
        </authorList>
    </citation>
    <scope>NUCLEOTIDE SEQUENCE [LARGE SCALE GENOMIC DNA]</scope>
    <source>
        <strain evidence="2 3">YS10</strain>
    </source>
</reference>
<keyword evidence="3" id="KW-1185">Reference proteome</keyword>
<accession>A0ABX8GTH8</accession>
<sequence length="146" mass="16727">MIKALKFLTIGLWILILTIWIGDLWIGIRTDVSDDVTRGIVEPMRTDMDNAIQTRRTLSVLILIPALTIFGLIIYGIQKKKNHLFYIGMTLTIIPILTIGILGLIQESEMPYKNVILLILCTLLIFGLIKGLKEIYEYRKLKLENK</sequence>
<name>A0ABX8GTH8_9BACT</name>
<evidence type="ECO:0000313" key="3">
    <source>
        <dbReference type="Proteomes" id="UP000682802"/>
    </source>
</evidence>
<keyword evidence="1" id="KW-0812">Transmembrane</keyword>
<feature type="transmembrane region" description="Helical" evidence="1">
    <location>
        <begin position="111"/>
        <end position="132"/>
    </location>
</feature>
<dbReference type="Proteomes" id="UP000682802">
    <property type="component" value="Chromosome 1"/>
</dbReference>
<proteinExistence type="predicted"/>
<protein>
    <recommendedName>
        <fullName evidence="4">DUF4293 family protein</fullName>
    </recommendedName>
</protein>
<evidence type="ECO:0000313" key="2">
    <source>
        <dbReference type="EMBL" id="QWG06894.1"/>
    </source>
</evidence>
<dbReference type="RefSeq" id="WP_144074296.1">
    <property type="nucleotide sequence ID" value="NZ_CP076128.1"/>
</dbReference>
<dbReference type="EMBL" id="CP076128">
    <property type="protein sequence ID" value="QWG06894.1"/>
    <property type="molecule type" value="Genomic_DNA"/>
</dbReference>
<evidence type="ECO:0008006" key="4">
    <source>
        <dbReference type="Google" id="ProtNLM"/>
    </source>
</evidence>
<feature type="transmembrane region" description="Helical" evidence="1">
    <location>
        <begin position="7"/>
        <end position="28"/>
    </location>
</feature>
<feature type="transmembrane region" description="Helical" evidence="1">
    <location>
        <begin position="84"/>
        <end position="105"/>
    </location>
</feature>
<evidence type="ECO:0000256" key="1">
    <source>
        <dbReference type="SAM" id="Phobius"/>
    </source>
</evidence>
<organism evidence="2 3">
    <name type="scientific">Flammeovirga kamogawensis</name>
    <dbReference type="NCBI Taxonomy" id="373891"/>
    <lineage>
        <taxon>Bacteria</taxon>
        <taxon>Pseudomonadati</taxon>
        <taxon>Bacteroidota</taxon>
        <taxon>Cytophagia</taxon>
        <taxon>Cytophagales</taxon>
        <taxon>Flammeovirgaceae</taxon>
        <taxon>Flammeovirga</taxon>
    </lineage>
</organism>